<dbReference type="Pfam" id="PF01584">
    <property type="entry name" value="CheW"/>
    <property type="match status" value="1"/>
</dbReference>
<dbReference type="SMART" id="SM00260">
    <property type="entry name" value="CheW"/>
    <property type="match status" value="1"/>
</dbReference>
<dbReference type="InterPro" id="IPR002545">
    <property type="entry name" value="CheW-lke_dom"/>
</dbReference>
<organism evidence="2 3">
    <name type="scientific">Pseudothauera nasutitermitis</name>
    <dbReference type="NCBI Taxonomy" id="2565930"/>
    <lineage>
        <taxon>Bacteria</taxon>
        <taxon>Pseudomonadati</taxon>
        <taxon>Pseudomonadota</taxon>
        <taxon>Betaproteobacteria</taxon>
        <taxon>Rhodocyclales</taxon>
        <taxon>Zoogloeaceae</taxon>
        <taxon>Pseudothauera</taxon>
    </lineage>
</organism>
<gene>
    <name evidence="2" type="ORF">E6C76_07195</name>
</gene>
<dbReference type="OrthoDB" id="9814866at2"/>
<dbReference type="GO" id="GO:0005829">
    <property type="term" value="C:cytosol"/>
    <property type="evidence" value="ECO:0007669"/>
    <property type="project" value="TreeGrafter"/>
</dbReference>
<dbReference type="InterPro" id="IPR039315">
    <property type="entry name" value="CheW"/>
</dbReference>
<keyword evidence="3" id="KW-1185">Reference proteome</keyword>
<dbReference type="SUPFAM" id="SSF50341">
    <property type="entry name" value="CheW-like"/>
    <property type="match status" value="1"/>
</dbReference>
<evidence type="ECO:0000313" key="2">
    <source>
        <dbReference type="EMBL" id="THF66603.1"/>
    </source>
</evidence>
<dbReference type="AlphaFoldDB" id="A0A4S4B280"/>
<dbReference type="PANTHER" id="PTHR22617:SF23">
    <property type="entry name" value="CHEMOTAXIS PROTEIN CHEW"/>
    <property type="match status" value="1"/>
</dbReference>
<reference evidence="2 3" key="1">
    <citation type="submission" date="2019-04" db="EMBL/GenBank/DDBJ databases">
        <title>Azoarcus nasutitermitis sp. nov. isolated from termite nest.</title>
        <authorList>
            <person name="Lin S.-Y."/>
            <person name="Hameed A."/>
            <person name="Hsu Y.-H."/>
            <person name="Young C.-C."/>
        </authorList>
    </citation>
    <scope>NUCLEOTIDE SEQUENCE [LARGE SCALE GENOMIC DNA]</scope>
    <source>
        <strain evidence="2 3">CC-YHH838</strain>
    </source>
</reference>
<name>A0A4S4B280_9RHOO</name>
<dbReference type="GO" id="GO:0007165">
    <property type="term" value="P:signal transduction"/>
    <property type="evidence" value="ECO:0007669"/>
    <property type="project" value="InterPro"/>
</dbReference>
<dbReference type="PROSITE" id="PS50851">
    <property type="entry name" value="CHEW"/>
    <property type="match status" value="1"/>
</dbReference>
<dbReference type="Gene3D" id="2.40.50.180">
    <property type="entry name" value="CheA-289, Domain 4"/>
    <property type="match status" value="1"/>
</dbReference>
<dbReference type="Proteomes" id="UP000308430">
    <property type="component" value="Unassembled WGS sequence"/>
</dbReference>
<dbReference type="InterPro" id="IPR036061">
    <property type="entry name" value="CheW-like_dom_sf"/>
</dbReference>
<protein>
    <submittedName>
        <fullName evidence="2">Chemotaxis protein CheW</fullName>
    </submittedName>
</protein>
<accession>A0A4S4B280</accession>
<comment type="caution">
    <text evidence="2">The sequence shown here is derived from an EMBL/GenBank/DDBJ whole genome shotgun (WGS) entry which is preliminary data.</text>
</comment>
<sequence length="891" mass="97681">MSVYKGIDFDDSLSALVRHMDPVQEYRETLQGLQAVWDNLTLLGQLSGTGTDMSATRQAFAALTADLLNHLGIEMRSKTVQALKSKAQVAVDILVRNLFERTADIGFLAQDDDIRAFVRRRREVSATGDGQSRRAQERQALELRFREYVRKYSVYHDIILLTPEGEVLAQLDERKRLQRSSDPLLREALDTEAAYVEVFRAADLLGGERPGLIYAYRVAEEDGEALAVLCLCFRFESETRRIFANLTSPRDWTVLTLLDAQDTVIASSDPHHLPVGAQLERVSGADWGVVRFGGREYLAATRATQGYQGYMGPGWLGHAMIPLDQAFVQQATSRLAALPARVSAAVTHSPTLFSEALRNIPRQAERIQRALNRSVWNGNVRQNGSEVPANSTFSKILLWEISNTGLKTTDVFERSIGNLNETVISSLLDDACFLASLAIDIMDRNLYERANDCRWWALTSAFAHHLENPGDGPEAARAAITRILQAINALYTVYDNLVVFDAGGRALAVSNQAYAACVGQPVGEEWVRRALALTDTQSYVVSAFAPSALYRGRHTYVYAAAIGGARGGNGRMESARGGIGIVFDAEPQFRAMLLDALPRDAHGEILRGSFGVFADRTRQVIATTDARHPIGSTLELPTDLFQLPNGGSAATVAELDGSYHAVGVRMSSGYREYKSADDAYRNDVAALIFVPLAEVADAHEPAKARPATPVRLPRLHHGAQPGGTTEIATFFIGEEWLGVVSSHVQEAVDAVDITPVPGLPAHVRGLFIYQERPIIVLDLGGQLRLRRDADPETYQQIVIVRAGKAEPFGILVHRLGEIPEVANERIDPVNRLYQNESALAEHVVRPDGGRDERGILVVLSPARILAQLLGGGEMMLESTLALRDLAATPAR</sequence>
<dbReference type="Gene3D" id="2.30.30.40">
    <property type="entry name" value="SH3 Domains"/>
    <property type="match status" value="1"/>
</dbReference>
<dbReference type="EMBL" id="SSOC01000002">
    <property type="protein sequence ID" value="THF66603.1"/>
    <property type="molecule type" value="Genomic_DNA"/>
</dbReference>
<dbReference type="RefSeq" id="WP_136347544.1">
    <property type="nucleotide sequence ID" value="NZ_SSOC01000002.1"/>
</dbReference>
<evidence type="ECO:0000313" key="3">
    <source>
        <dbReference type="Proteomes" id="UP000308430"/>
    </source>
</evidence>
<proteinExistence type="predicted"/>
<dbReference type="GO" id="GO:0006935">
    <property type="term" value="P:chemotaxis"/>
    <property type="evidence" value="ECO:0007669"/>
    <property type="project" value="InterPro"/>
</dbReference>
<dbReference type="PANTHER" id="PTHR22617">
    <property type="entry name" value="CHEMOTAXIS SENSOR HISTIDINE KINASE-RELATED"/>
    <property type="match status" value="1"/>
</dbReference>
<feature type="domain" description="CheW-like" evidence="1">
    <location>
        <begin position="724"/>
        <end position="870"/>
    </location>
</feature>
<evidence type="ECO:0000259" key="1">
    <source>
        <dbReference type="PROSITE" id="PS50851"/>
    </source>
</evidence>